<comment type="subcellular location">
    <subcellularLocation>
        <location evidence="11">Cell membrane</location>
        <topology evidence="11">Multi-pass membrane protein</topology>
    </subcellularLocation>
</comment>
<comment type="pathway">
    <text evidence="11">Membrane lipid metabolism; glycerophospholipid metabolism.</text>
</comment>
<dbReference type="GO" id="GO:0005886">
    <property type="term" value="C:plasma membrane"/>
    <property type="evidence" value="ECO:0007669"/>
    <property type="project" value="UniProtKB-SubCell"/>
</dbReference>
<keyword evidence="3 11" id="KW-0808">Transferase</keyword>
<evidence type="ECO:0000256" key="10">
    <source>
        <dbReference type="ARBA" id="ARBA00023264"/>
    </source>
</evidence>
<dbReference type="RefSeq" id="WP_192818196.1">
    <property type="nucleotide sequence ID" value="NZ_CP062310.1"/>
</dbReference>
<comment type="similarity">
    <text evidence="11">Belongs to the CDP-archaeol synthase family.</text>
</comment>
<dbReference type="EC" id="2.7.7.67" evidence="11"/>
<organism evidence="12 13">
    <name type="scientific">Infirmifilum lucidum</name>
    <dbReference type="NCBI Taxonomy" id="2776706"/>
    <lineage>
        <taxon>Archaea</taxon>
        <taxon>Thermoproteota</taxon>
        <taxon>Thermoprotei</taxon>
        <taxon>Thermofilales</taxon>
        <taxon>Thermofilaceae</taxon>
        <taxon>Infirmifilum</taxon>
    </lineage>
</organism>
<keyword evidence="6 11" id="KW-1133">Transmembrane helix</keyword>
<feature type="transmembrane region" description="Helical" evidence="11">
    <location>
        <begin position="7"/>
        <end position="28"/>
    </location>
</feature>
<dbReference type="PANTHER" id="PTHR39650:SF1">
    <property type="entry name" value="CDP-ARCHAEOL SYNTHASE"/>
    <property type="match status" value="1"/>
</dbReference>
<keyword evidence="4 11" id="KW-0812">Transmembrane</keyword>
<keyword evidence="5 11" id="KW-0460">Magnesium</keyword>
<gene>
    <name evidence="11" type="primary">carS</name>
    <name evidence="12" type="ORF">IG193_05470</name>
</gene>
<evidence type="ECO:0000256" key="3">
    <source>
        <dbReference type="ARBA" id="ARBA00022679"/>
    </source>
</evidence>
<sequence>MDTIVDAIVWILPAYLANGTPVLTVYLVRRTGHRPHPIDRGAFFIDGKRLLGDNKSVEGFIGGVVAGATGGALLQMFGLHEIFSALLLSVGALLGDITGAFIKRRLGLKPGDPAPLLDQLDFVIGATLVYYLYRPAPLEYVVVALAITPLVHLATNAVAYTLKLKDKPW</sequence>
<dbReference type="GeneID" id="59149324"/>
<keyword evidence="8 11" id="KW-0472">Membrane</keyword>
<dbReference type="UniPathway" id="UPA00940"/>
<dbReference type="InParanoid" id="A0A7L9FH03"/>
<dbReference type="AlphaFoldDB" id="A0A7L9FH03"/>
<comment type="catalytic activity">
    <reaction evidence="11">
        <text>2,3-bis-O-(geranylgeranyl)-sn-glycerol 1-phosphate + CTP + H(+) = CDP-2,3-bis-O-(geranylgeranyl)-sn-glycerol + diphosphate</text>
        <dbReference type="Rhea" id="RHEA:25690"/>
        <dbReference type="ChEBI" id="CHEBI:15378"/>
        <dbReference type="ChEBI" id="CHEBI:33019"/>
        <dbReference type="ChEBI" id="CHEBI:37563"/>
        <dbReference type="ChEBI" id="CHEBI:58837"/>
        <dbReference type="ChEBI" id="CHEBI:58838"/>
        <dbReference type="EC" id="2.7.7.67"/>
    </reaction>
</comment>
<dbReference type="NCBIfam" id="NF003114">
    <property type="entry name" value="PRK04032.1"/>
    <property type="match status" value="1"/>
</dbReference>
<accession>A0A7L9FH03</accession>
<keyword evidence="1 11" id="KW-1003">Cell membrane</keyword>
<dbReference type="InterPro" id="IPR002726">
    <property type="entry name" value="CarS_archaea"/>
</dbReference>
<evidence type="ECO:0000256" key="8">
    <source>
        <dbReference type="ARBA" id="ARBA00023136"/>
    </source>
</evidence>
<evidence type="ECO:0000256" key="6">
    <source>
        <dbReference type="ARBA" id="ARBA00022989"/>
    </source>
</evidence>
<dbReference type="GO" id="GO:0043338">
    <property type="term" value="F:CDP-2,3-bis-(O-geranylgeranyl)-sn-glycerol synthase activity"/>
    <property type="evidence" value="ECO:0007669"/>
    <property type="project" value="UniProtKB-EC"/>
</dbReference>
<reference evidence="12 13" key="1">
    <citation type="submission" date="2020-10" db="EMBL/GenBank/DDBJ databases">
        <title>Thermofilum lucidum 3507LT sp. nov. a novel member of Thermofilaceae family isolated from Chile hot spring, and proposal of description order Thermofilales.</title>
        <authorList>
            <person name="Zayulina K.S."/>
            <person name="Elcheninov A.G."/>
            <person name="Toshchakov S.V."/>
            <person name="Kublanov I.V."/>
        </authorList>
    </citation>
    <scope>NUCLEOTIDE SEQUENCE [LARGE SCALE GENOMIC DNA]</scope>
    <source>
        <strain evidence="12 13">3507LT</strain>
    </source>
</reference>
<evidence type="ECO:0000256" key="9">
    <source>
        <dbReference type="ARBA" id="ARBA00023209"/>
    </source>
</evidence>
<dbReference type="Pfam" id="PF01864">
    <property type="entry name" value="CarS-like"/>
    <property type="match status" value="1"/>
</dbReference>
<name>A0A7L9FH03_9CREN</name>
<protein>
    <recommendedName>
        <fullName evidence="11">CDP-archaeol synthase</fullName>
        <ecNumber evidence="11">2.7.7.67</ecNumber>
    </recommendedName>
    <alternativeName>
        <fullName evidence="11">CDP-2,3-bis-(O-geranylgeranyl)-sn-glycerol synthase</fullName>
    </alternativeName>
</protein>
<dbReference type="Proteomes" id="UP000594121">
    <property type="component" value="Chromosome"/>
</dbReference>
<dbReference type="EMBL" id="CP062310">
    <property type="protein sequence ID" value="QOJ78224.1"/>
    <property type="molecule type" value="Genomic_DNA"/>
</dbReference>
<evidence type="ECO:0000256" key="11">
    <source>
        <dbReference type="HAMAP-Rule" id="MF_01117"/>
    </source>
</evidence>
<evidence type="ECO:0000256" key="5">
    <source>
        <dbReference type="ARBA" id="ARBA00022842"/>
    </source>
</evidence>
<keyword evidence="10 11" id="KW-1208">Phospholipid metabolism</keyword>
<keyword evidence="7 11" id="KW-0443">Lipid metabolism</keyword>
<comment type="cofactor">
    <cofactor evidence="11">
        <name>Mg(2+)</name>
        <dbReference type="ChEBI" id="CHEBI:18420"/>
    </cofactor>
</comment>
<dbReference type="KEGG" id="thel:IG193_05470"/>
<feature type="transmembrane region" description="Helical" evidence="11">
    <location>
        <begin position="139"/>
        <end position="162"/>
    </location>
</feature>
<dbReference type="HAMAP" id="MF_01117">
    <property type="entry name" value="CDP_archaeol_synth"/>
    <property type="match status" value="1"/>
</dbReference>
<proteinExistence type="inferred from homology"/>
<dbReference type="PANTHER" id="PTHR39650">
    <property type="entry name" value="CDP-ARCHAEOL SYNTHASE"/>
    <property type="match status" value="1"/>
</dbReference>
<keyword evidence="2 11" id="KW-0444">Lipid biosynthesis</keyword>
<evidence type="ECO:0000313" key="13">
    <source>
        <dbReference type="Proteomes" id="UP000594121"/>
    </source>
</evidence>
<dbReference type="GO" id="GO:0046474">
    <property type="term" value="P:glycerophospholipid biosynthetic process"/>
    <property type="evidence" value="ECO:0007669"/>
    <property type="project" value="UniProtKB-UniRule"/>
</dbReference>
<keyword evidence="13" id="KW-1185">Reference proteome</keyword>
<keyword evidence="9 11" id="KW-0594">Phospholipid biosynthesis</keyword>
<evidence type="ECO:0000313" key="12">
    <source>
        <dbReference type="EMBL" id="QOJ78224.1"/>
    </source>
</evidence>
<feature type="transmembrane region" description="Helical" evidence="11">
    <location>
        <begin position="82"/>
        <end position="102"/>
    </location>
</feature>
<evidence type="ECO:0000256" key="4">
    <source>
        <dbReference type="ARBA" id="ARBA00022692"/>
    </source>
</evidence>
<evidence type="ECO:0000256" key="2">
    <source>
        <dbReference type="ARBA" id="ARBA00022516"/>
    </source>
</evidence>
<keyword evidence="12" id="KW-0548">Nucleotidyltransferase</keyword>
<evidence type="ECO:0000256" key="1">
    <source>
        <dbReference type="ARBA" id="ARBA00022475"/>
    </source>
</evidence>
<evidence type="ECO:0000256" key="7">
    <source>
        <dbReference type="ARBA" id="ARBA00023098"/>
    </source>
</evidence>
<comment type="function">
    <text evidence="11">Catalyzes the formation of CDP-2,3-bis-(O-geranylgeranyl)-sn-glycerol (CDP-archaeol) from 2,3-bis-(O-geranylgeranyl)-sn-glycerol 1-phosphate (DGGGP) and CTP. This reaction is the third ether-bond-formation step in the biosynthesis of archaeal membrane lipids.</text>
</comment>
<dbReference type="InterPro" id="IPR032690">
    <property type="entry name" value="CarS"/>
</dbReference>